<keyword evidence="2" id="KW-0732">Signal</keyword>
<keyword evidence="4" id="KW-1185">Reference proteome</keyword>
<feature type="compositionally biased region" description="Low complexity" evidence="1">
    <location>
        <begin position="97"/>
        <end position="106"/>
    </location>
</feature>
<comment type="caution">
    <text evidence="3">The sequence shown here is derived from an EMBL/GenBank/DDBJ whole genome shotgun (WGS) entry which is preliminary data.</text>
</comment>
<feature type="compositionally biased region" description="Low complexity" evidence="1">
    <location>
        <begin position="167"/>
        <end position="183"/>
    </location>
</feature>
<dbReference type="Proteomes" id="UP000076881">
    <property type="component" value="Unassembled WGS sequence"/>
</dbReference>
<feature type="compositionally biased region" description="Low complexity" evidence="1">
    <location>
        <begin position="147"/>
        <end position="160"/>
    </location>
</feature>
<organism evidence="3 4">
    <name type="scientific">Akanthomyces lecanii RCEF 1005</name>
    <dbReference type="NCBI Taxonomy" id="1081108"/>
    <lineage>
        <taxon>Eukaryota</taxon>
        <taxon>Fungi</taxon>
        <taxon>Dikarya</taxon>
        <taxon>Ascomycota</taxon>
        <taxon>Pezizomycotina</taxon>
        <taxon>Sordariomycetes</taxon>
        <taxon>Hypocreomycetidae</taxon>
        <taxon>Hypocreales</taxon>
        <taxon>Cordycipitaceae</taxon>
        <taxon>Akanthomyces</taxon>
        <taxon>Cordyceps confragosa</taxon>
    </lineage>
</organism>
<sequence length="236" mass="24658">MKATVAFAALAGVVAASPRFIPSGPPPSPKNVTTAIDTATVETSSVPTEILHLLTPKTSLDITTAFTIVARGVDKHALTSKAPNTITATSTHKKTTSHGTSSTTTSSHKKTTSHDIPGTTTTRTHKKTTSITGTTHTTTVAPRGVDTHTLTSKTPSTTTSSHKKTASHGATTSFTTLHKTTKPATSKTTTATVLAELVPTGGVTPPLARRGDFFCWPIKCLPLDRENGPKRKFPLA</sequence>
<evidence type="ECO:0000256" key="1">
    <source>
        <dbReference type="SAM" id="MobiDB-lite"/>
    </source>
</evidence>
<feature type="signal peptide" evidence="2">
    <location>
        <begin position="1"/>
        <end position="16"/>
    </location>
</feature>
<accession>A0A168AY77</accession>
<proteinExistence type="predicted"/>
<feature type="region of interest" description="Disordered" evidence="1">
    <location>
        <begin position="84"/>
        <end position="183"/>
    </location>
</feature>
<dbReference type="EMBL" id="AZHF01000011">
    <property type="protein sequence ID" value="OAA69353.1"/>
    <property type="molecule type" value="Genomic_DNA"/>
</dbReference>
<dbReference type="AlphaFoldDB" id="A0A168AY77"/>
<evidence type="ECO:0000313" key="3">
    <source>
        <dbReference type="EMBL" id="OAA69353.1"/>
    </source>
</evidence>
<evidence type="ECO:0000313" key="4">
    <source>
        <dbReference type="Proteomes" id="UP000076881"/>
    </source>
</evidence>
<protein>
    <submittedName>
        <fullName evidence="3">Uncharacterized protein</fullName>
    </submittedName>
</protein>
<gene>
    <name evidence="3" type="ORF">LEL_10229</name>
</gene>
<name>A0A168AY77_CORDF</name>
<evidence type="ECO:0000256" key="2">
    <source>
        <dbReference type="SAM" id="SignalP"/>
    </source>
</evidence>
<reference evidence="3 4" key="1">
    <citation type="journal article" date="2016" name="Genome Biol. Evol.">
        <title>Divergent and convergent evolution of fungal pathogenicity.</title>
        <authorList>
            <person name="Shang Y."/>
            <person name="Xiao G."/>
            <person name="Zheng P."/>
            <person name="Cen K."/>
            <person name="Zhan S."/>
            <person name="Wang C."/>
        </authorList>
    </citation>
    <scope>NUCLEOTIDE SEQUENCE [LARGE SCALE GENOMIC DNA]</scope>
    <source>
        <strain evidence="3 4">RCEF 1005</strain>
    </source>
</reference>
<feature type="chain" id="PRO_5007895502" evidence="2">
    <location>
        <begin position="17"/>
        <end position="236"/>
    </location>
</feature>
<feature type="compositionally biased region" description="Low complexity" evidence="1">
    <location>
        <begin position="129"/>
        <end position="139"/>
    </location>
</feature>